<proteinExistence type="predicted"/>
<name>A0ABZ1IFV9_9PSEU</name>
<evidence type="ECO:0000259" key="1">
    <source>
        <dbReference type="Pfam" id="PF00391"/>
    </source>
</evidence>
<dbReference type="EMBL" id="CP142149">
    <property type="protein sequence ID" value="WSE32573.1"/>
    <property type="molecule type" value="Genomic_DNA"/>
</dbReference>
<keyword evidence="3" id="KW-1185">Reference proteome</keyword>
<evidence type="ECO:0000313" key="3">
    <source>
        <dbReference type="Proteomes" id="UP001330812"/>
    </source>
</evidence>
<reference evidence="2 3" key="1">
    <citation type="journal article" date="2015" name="Int. J. Syst. Evol. Microbiol.">
        <title>Amycolatopsis rhabdoformis sp. nov., an actinomycete isolated from a tropical forest soil.</title>
        <authorList>
            <person name="Souza W.R."/>
            <person name="Silva R.E."/>
            <person name="Goodfellow M."/>
            <person name="Busarakam K."/>
            <person name="Figueiro F.S."/>
            <person name="Ferreira D."/>
            <person name="Rodrigues-Filho E."/>
            <person name="Moraes L.A.B."/>
            <person name="Zucchi T.D."/>
        </authorList>
    </citation>
    <scope>NUCLEOTIDE SEQUENCE [LARGE SCALE GENOMIC DNA]</scope>
    <source>
        <strain evidence="2 3">NCIMB 14900</strain>
    </source>
</reference>
<gene>
    <name evidence="2" type="ORF">VSH64_10695</name>
</gene>
<dbReference type="Proteomes" id="UP001330812">
    <property type="component" value="Chromosome"/>
</dbReference>
<feature type="domain" description="PEP-utilising enzyme mobile" evidence="1">
    <location>
        <begin position="470"/>
        <end position="542"/>
    </location>
</feature>
<dbReference type="RefSeq" id="WP_326835380.1">
    <property type="nucleotide sequence ID" value="NZ_CP142149.1"/>
</dbReference>
<organism evidence="2 3">
    <name type="scientific">Amycolatopsis rhabdoformis</name>
    <dbReference type="NCBI Taxonomy" id="1448059"/>
    <lineage>
        <taxon>Bacteria</taxon>
        <taxon>Bacillati</taxon>
        <taxon>Actinomycetota</taxon>
        <taxon>Actinomycetes</taxon>
        <taxon>Pseudonocardiales</taxon>
        <taxon>Pseudonocardiaceae</taxon>
        <taxon>Amycolatopsis</taxon>
    </lineage>
</organism>
<sequence length="547" mass="59361">MTTEPVTSSAPERDDELCTWPDRPILFTRANAIDQWPRPVTPLTQDLIALPQERSLDRAFSRDLGTSPSLPEWSWNAVFYGWVTYSVEAAATMADNIPGYSRRSVYSDYFGVGPDPDVEESGGGAGPLEVAKIGLNFVRSMRSYPQRGRRDIERYRMLLDEDLARDWAAVPDAELRRRVAEHPGEAAEAKVPQVLSNVIAAPLFQSFTAAVEKFGGEEAPGLITQSLSALGGIHLSDASAAMRRVHAGELSLADFNREYGFRGPNEFELSVAPWRDDPERLAKLIAAVATQGSPDSTEARDAARARLKTLAGVRWPYVRFLLKQVEQHMRWRENGKIAPAMATHSMRLIVREAARRFVAAGVLEDTEDVYFLRHTELLGLLDGDRPAGLRERIARRKAAHTHAENNPLPEMMDVRPGAVGEITADRWRSLGMLPPESDEGHAGRLVGVGGAPGVATGRARIVADPYEVDIEDGDILVAAGTDSAWTPLFYQAAGVVVDIGGPMSHAAIAAREVGIPCVLNVKTGTCGSLAEGQTITIDGAAGTVTLG</sequence>
<dbReference type="PANTHER" id="PTHR43615:SF1">
    <property type="entry name" value="PPDK_N DOMAIN-CONTAINING PROTEIN"/>
    <property type="match status" value="1"/>
</dbReference>
<accession>A0ABZ1IFV9</accession>
<protein>
    <submittedName>
        <fullName evidence="2">PEP-utilizing enzyme</fullName>
    </submittedName>
</protein>
<evidence type="ECO:0000313" key="2">
    <source>
        <dbReference type="EMBL" id="WSE32573.1"/>
    </source>
</evidence>
<dbReference type="InterPro" id="IPR051549">
    <property type="entry name" value="PEP_Utilizing_Enz"/>
</dbReference>
<dbReference type="Pfam" id="PF00391">
    <property type="entry name" value="PEP-utilizers"/>
    <property type="match status" value="1"/>
</dbReference>
<dbReference type="InterPro" id="IPR036637">
    <property type="entry name" value="Phosphohistidine_dom_sf"/>
</dbReference>
<dbReference type="Gene3D" id="3.50.30.10">
    <property type="entry name" value="Phosphohistidine domain"/>
    <property type="match status" value="1"/>
</dbReference>
<dbReference type="InterPro" id="IPR008279">
    <property type="entry name" value="PEP-util_enz_mobile_dom"/>
</dbReference>
<dbReference type="PANTHER" id="PTHR43615">
    <property type="entry name" value="PHOSPHOENOLPYRUVATE SYNTHASE-RELATED"/>
    <property type="match status" value="1"/>
</dbReference>
<dbReference type="SUPFAM" id="SSF52009">
    <property type="entry name" value="Phosphohistidine domain"/>
    <property type="match status" value="1"/>
</dbReference>